<dbReference type="SUPFAM" id="SSF81383">
    <property type="entry name" value="F-box domain"/>
    <property type="match status" value="1"/>
</dbReference>
<dbReference type="InterPro" id="IPR036047">
    <property type="entry name" value="F-box-like_dom_sf"/>
</dbReference>
<dbReference type="Proteomes" id="UP000005222">
    <property type="component" value="Chromosome L"/>
</dbReference>
<dbReference type="STRING" id="559304.G8Y8L7"/>
<evidence type="ECO:0000313" key="2">
    <source>
        <dbReference type="EMBL" id="CCE83781.1"/>
    </source>
</evidence>
<accession>G8Y8L7</accession>
<dbReference type="InParanoid" id="G8Y8L7"/>
<protein>
    <submittedName>
        <fullName evidence="2">Piso0_004368 protein</fullName>
    </submittedName>
</protein>
<dbReference type="Pfam" id="PF00646">
    <property type="entry name" value="F-box"/>
    <property type="match status" value="1"/>
</dbReference>
<keyword evidence="4" id="KW-1185">Reference proteome</keyword>
<dbReference type="FunCoup" id="G8Y8L7">
    <property type="interactions" value="171"/>
</dbReference>
<dbReference type="CDD" id="cd09917">
    <property type="entry name" value="F-box_SF"/>
    <property type="match status" value="1"/>
</dbReference>
<dbReference type="HOGENOM" id="CLU_023422_0_0_1"/>
<dbReference type="Proteomes" id="UP000005222">
    <property type="component" value="Chromosome K"/>
</dbReference>
<evidence type="ECO:0000313" key="3">
    <source>
        <dbReference type="EMBL" id="CCE84812.1"/>
    </source>
</evidence>
<gene>
    <name evidence="2" type="primary">Piso0_004368</name>
    <name evidence="2" type="ORF">GNLVRS01_PISO0K15344g</name>
    <name evidence="3" type="ORF">GNLVRS01_PISO0L15345g</name>
</gene>
<dbReference type="AlphaFoldDB" id="G8Y8L7"/>
<dbReference type="Gene3D" id="1.20.1280.50">
    <property type="match status" value="1"/>
</dbReference>
<dbReference type="OrthoDB" id="629492at2759"/>
<dbReference type="EMBL" id="FO082049">
    <property type="protein sequence ID" value="CCE83781.1"/>
    <property type="molecule type" value="Genomic_DNA"/>
</dbReference>
<dbReference type="Gene3D" id="1.25.40.10">
    <property type="entry name" value="Tetratricopeptide repeat domain"/>
    <property type="match status" value="1"/>
</dbReference>
<dbReference type="PROSITE" id="PS50181">
    <property type="entry name" value="FBOX"/>
    <property type="match status" value="1"/>
</dbReference>
<reference evidence="4" key="2">
    <citation type="journal article" date="2012" name="G3 (Bethesda)">
        <title>Pichia sorbitophila, an interspecies yeast hybrid reveals early steps of genome resolution following polyploidization.</title>
        <authorList>
            <person name="Leh Louis V."/>
            <person name="Despons L."/>
            <person name="Friedrich A."/>
            <person name="Martin T."/>
            <person name="Durrens P."/>
            <person name="Casaregola S."/>
            <person name="Neuveglise C."/>
            <person name="Fairhead C."/>
            <person name="Marck C."/>
            <person name="Cruz J.A."/>
            <person name="Straub M.L."/>
            <person name="Kugler V."/>
            <person name="Sacerdot C."/>
            <person name="Uzunov Z."/>
            <person name="Thierry A."/>
            <person name="Weiss S."/>
            <person name="Bleykasten C."/>
            <person name="De Montigny J."/>
            <person name="Jacques N."/>
            <person name="Jung P."/>
            <person name="Lemaire M."/>
            <person name="Mallet S."/>
            <person name="Morel G."/>
            <person name="Richard G.F."/>
            <person name="Sarkar A."/>
            <person name="Savel G."/>
            <person name="Schacherer J."/>
            <person name="Seret M.L."/>
            <person name="Talla E."/>
            <person name="Samson G."/>
            <person name="Jubin C."/>
            <person name="Poulain J."/>
            <person name="Vacherie B."/>
            <person name="Barbe V."/>
            <person name="Pelletier E."/>
            <person name="Sherman D.J."/>
            <person name="Westhof E."/>
            <person name="Weissenbach J."/>
            <person name="Baret P.V."/>
            <person name="Wincker P."/>
            <person name="Gaillardin C."/>
            <person name="Dujon B."/>
            <person name="Souciet J.L."/>
        </authorList>
    </citation>
    <scope>NUCLEOTIDE SEQUENCE [LARGE SCALE GENOMIC DNA]</scope>
    <source>
        <strain evidence="4">ATCC MYA-4447 / BCRC 22081 / CBS 7064 / NBRC 10061 / NRRL Y-12695</strain>
    </source>
</reference>
<sequence>MSGSKHKIDETIQQAISLFKDGKFIEALSVYNRIEKYCKHFSEEELRRIRIKEFGLTAEPILGPVVHPRIGSILDQKAATYEKLKEYQLALFNGRQVIKYEPLSCKGYLRTSKILVKLGHEDEALKCLQRGCYTIDRSVSKFGIEVPQNLYRNMKSQLRSLSHSLKMEKEKASLEKATSISLERRLDEMLPIEQASRSSQPRSKKRKISTDPFLYLPLELIEQIFKHLPLVQILRCLLVSSTWYNSLIRIPRLLVSNVYFRSNLNFSDFNNAFNLIRKVTNQTGSKSVDIIRLRSTANSNHLGRIIEVLLQDQNVRYKGFDILNKHFSWELMVHKLYKSNWRFSNFSNSRYWRMGLNSSFKYEHLLLKLARELKQLEVIVLDCQSSDKNRSLLPNNSKFHELVKQKATSYESMETLTLVNHPKFLRDSVSPNEDEDMHIRPPFLDIKFPNLTSLTVVSYDFTNRQSQFQDFLASIKYLREIYLENNASISIKHFLQDLISTKPRFRLQKLVLRERDISRPTHLNEISDFLIPAINSVSYVDIYSSSLTIKGLMKFLQIVNYGNNLKYLNIGNSNYIYFKNDRIGMSFAPKISLYQIISIANKLEELHVHEMELDNSSMKFFHDDIKSVWGTTQTPLKLLNLSFCRNVEGIGLMNLFAFKYNNRTESNDHFKLDSLILDGIELNVDTLKLLKKKGYVNKVQNDPMKTKWKQYGVNTLVPDI</sequence>
<dbReference type="eggNOG" id="ENOG502QRSD">
    <property type="taxonomic scope" value="Eukaryota"/>
</dbReference>
<dbReference type="InterPro" id="IPR011990">
    <property type="entry name" value="TPR-like_helical_dom_sf"/>
</dbReference>
<reference evidence="2" key="1">
    <citation type="submission" date="2011-10" db="EMBL/GenBank/DDBJ databases">
        <authorList>
            <person name="Genoscope - CEA"/>
        </authorList>
    </citation>
    <scope>NUCLEOTIDE SEQUENCE</scope>
</reference>
<name>G8Y8L7_PICSO</name>
<dbReference type="SUPFAM" id="SSF52047">
    <property type="entry name" value="RNI-like"/>
    <property type="match status" value="1"/>
</dbReference>
<feature type="domain" description="F-box" evidence="1">
    <location>
        <begin position="210"/>
        <end position="263"/>
    </location>
</feature>
<dbReference type="InterPro" id="IPR001810">
    <property type="entry name" value="F-box_dom"/>
</dbReference>
<proteinExistence type="predicted"/>
<evidence type="ECO:0000259" key="1">
    <source>
        <dbReference type="PROSITE" id="PS50181"/>
    </source>
</evidence>
<organism evidence="2 4">
    <name type="scientific">Pichia sorbitophila (strain ATCC MYA-4447 / BCRC 22081 / CBS 7064 / NBRC 10061 / NRRL Y-12695)</name>
    <name type="common">Hybrid yeast</name>
    <dbReference type="NCBI Taxonomy" id="559304"/>
    <lineage>
        <taxon>Eukaryota</taxon>
        <taxon>Fungi</taxon>
        <taxon>Dikarya</taxon>
        <taxon>Ascomycota</taxon>
        <taxon>Saccharomycotina</taxon>
        <taxon>Pichiomycetes</taxon>
        <taxon>Debaryomycetaceae</taxon>
        <taxon>Millerozyma</taxon>
    </lineage>
</organism>
<dbReference type="SUPFAM" id="SSF48452">
    <property type="entry name" value="TPR-like"/>
    <property type="match status" value="1"/>
</dbReference>
<evidence type="ECO:0000313" key="4">
    <source>
        <dbReference type="Proteomes" id="UP000005222"/>
    </source>
</evidence>
<dbReference type="EMBL" id="FO082048">
    <property type="protein sequence ID" value="CCE84812.1"/>
    <property type="molecule type" value="Genomic_DNA"/>
</dbReference>